<keyword evidence="4" id="KW-1185">Reference proteome</keyword>
<feature type="signal peptide" evidence="1">
    <location>
        <begin position="1"/>
        <end position="20"/>
    </location>
</feature>
<feature type="domain" description="Beta-lactamase class A catalytic" evidence="2">
    <location>
        <begin position="136"/>
        <end position="275"/>
    </location>
</feature>
<dbReference type="Pfam" id="PF13354">
    <property type="entry name" value="Beta-lactamase2"/>
    <property type="match status" value="2"/>
</dbReference>
<feature type="chain" id="PRO_5030935643" evidence="1">
    <location>
        <begin position="21"/>
        <end position="302"/>
    </location>
</feature>
<accession>A0A7Z0J9U7</accession>
<name>A0A7Z0J9U7_9ACTN</name>
<dbReference type="GO" id="GO:0008800">
    <property type="term" value="F:beta-lactamase activity"/>
    <property type="evidence" value="ECO:0007669"/>
    <property type="project" value="InterPro"/>
</dbReference>
<dbReference type="GO" id="GO:0046677">
    <property type="term" value="P:response to antibiotic"/>
    <property type="evidence" value="ECO:0007669"/>
    <property type="project" value="InterPro"/>
</dbReference>
<evidence type="ECO:0000259" key="2">
    <source>
        <dbReference type="Pfam" id="PF13354"/>
    </source>
</evidence>
<feature type="domain" description="Beta-lactamase class A catalytic" evidence="2">
    <location>
        <begin position="83"/>
        <end position="129"/>
    </location>
</feature>
<dbReference type="PANTHER" id="PTHR35333">
    <property type="entry name" value="BETA-LACTAMASE"/>
    <property type="match status" value="1"/>
</dbReference>
<proteinExistence type="predicted"/>
<dbReference type="PANTHER" id="PTHR35333:SF3">
    <property type="entry name" value="BETA-LACTAMASE-TYPE TRANSPEPTIDASE FOLD CONTAINING PROTEIN"/>
    <property type="match status" value="1"/>
</dbReference>
<reference evidence="3 4" key="1">
    <citation type="submission" date="2020-07" db="EMBL/GenBank/DDBJ databases">
        <title>Sequencing the genomes of 1000 actinobacteria strains.</title>
        <authorList>
            <person name="Klenk H.-P."/>
        </authorList>
    </citation>
    <scope>NUCLEOTIDE SEQUENCE [LARGE SCALE GENOMIC DNA]</scope>
    <source>
        <strain evidence="3 4">DSM 44442</strain>
    </source>
</reference>
<dbReference type="InterPro" id="IPR000871">
    <property type="entry name" value="Beta-lactam_class-A"/>
</dbReference>
<sequence>MAPVALAAAMVLTVSGAGSASVGVPEPDPRRLSGLLSERALPLVPFAPVTAPATGGSPLTAEDRADLTARIEARVAGTGADVGIAVQDLRTGAAYGYEAHEPIHTASVVKLTLVAMLLARAQEEGRDLTSGERAQAEAVIRYSDNDVTDVLYQSNGFTDGFVAGTRAFGMRGTEPNPVGVWGATLTTAADQLRLLRALYTDDSPLSAEDRAFVLGLMEEVAPEQAWGVSAAAGPEDTVGLKNGWTPRESNGGRWNVNSVGFVAGPEREYLVAVLTDGNGDYVGGVGLVEDLVSMVTGELGRP</sequence>
<dbReference type="EMBL" id="JACCFS010000001">
    <property type="protein sequence ID" value="NYJ33750.1"/>
    <property type="molecule type" value="Genomic_DNA"/>
</dbReference>
<organism evidence="3 4">
    <name type="scientific">Nocardiopsis aegyptia</name>
    <dbReference type="NCBI Taxonomy" id="220378"/>
    <lineage>
        <taxon>Bacteria</taxon>
        <taxon>Bacillati</taxon>
        <taxon>Actinomycetota</taxon>
        <taxon>Actinomycetes</taxon>
        <taxon>Streptosporangiales</taxon>
        <taxon>Nocardiopsidaceae</taxon>
        <taxon>Nocardiopsis</taxon>
    </lineage>
</organism>
<dbReference type="SUPFAM" id="SSF56601">
    <property type="entry name" value="beta-lactamase/transpeptidase-like"/>
    <property type="match status" value="1"/>
</dbReference>
<dbReference type="Proteomes" id="UP000572051">
    <property type="component" value="Unassembled WGS sequence"/>
</dbReference>
<evidence type="ECO:0000313" key="4">
    <source>
        <dbReference type="Proteomes" id="UP000572051"/>
    </source>
</evidence>
<dbReference type="AlphaFoldDB" id="A0A7Z0J9U7"/>
<dbReference type="InterPro" id="IPR045155">
    <property type="entry name" value="Beta-lactam_cat"/>
</dbReference>
<evidence type="ECO:0000256" key="1">
    <source>
        <dbReference type="SAM" id="SignalP"/>
    </source>
</evidence>
<keyword evidence="1" id="KW-0732">Signal</keyword>
<evidence type="ECO:0000313" key="3">
    <source>
        <dbReference type="EMBL" id="NYJ33750.1"/>
    </source>
</evidence>
<dbReference type="RefSeq" id="WP_312889163.1">
    <property type="nucleotide sequence ID" value="NZ_JACCFS010000001.1"/>
</dbReference>
<protein>
    <submittedName>
        <fullName evidence="3">Beta-lactamase class A</fullName>
    </submittedName>
</protein>
<dbReference type="GO" id="GO:0030655">
    <property type="term" value="P:beta-lactam antibiotic catabolic process"/>
    <property type="evidence" value="ECO:0007669"/>
    <property type="project" value="InterPro"/>
</dbReference>
<comment type="caution">
    <text evidence="3">The sequence shown here is derived from an EMBL/GenBank/DDBJ whole genome shotgun (WGS) entry which is preliminary data.</text>
</comment>
<gene>
    <name evidence="3" type="ORF">HNR10_001631</name>
</gene>
<dbReference type="Gene3D" id="3.40.710.10">
    <property type="entry name" value="DD-peptidase/beta-lactamase superfamily"/>
    <property type="match status" value="1"/>
</dbReference>
<dbReference type="InterPro" id="IPR012338">
    <property type="entry name" value="Beta-lactam/transpept-like"/>
</dbReference>